<dbReference type="GO" id="GO:0016747">
    <property type="term" value="F:acyltransferase activity, transferring groups other than amino-acyl groups"/>
    <property type="evidence" value="ECO:0007669"/>
    <property type="project" value="InterPro"/>
</dbReference>
<dbReference type="AlphaFoldDB" id="A0A7X0SLH2"/>
<evidence type="ECO:0000313" key="3">
    <source>
        <dbReference type="Proteomes" id="UP000564644"/>
    </source>
</evidence>
<protein>
    <submittedName>
        <fullName evidence="2">GNAT family N-acetyltransferase</fullName>
    </submittedName>
</protein>
<organism evidence="2 3">
    <name type="scientific">Cohnella zeiphila</name>
    <dbReference type="NCBI Taxonomy" id="2761120"/>
    <lineage>
        <taxon>Bacteria</taxon>
        <taxon>Bacillati</taxon>
        <taxon>Bacillota</taxon>
        <taxon>Bacilli</taxon>
        <taxon>Bacillales</taxon>
        <taxon>Paenibacillaceae</taxon>
        <taxon>Cohnella</taxon>
    </lineage>
</organism>
<keyword evidence="2" id="KW-0808">Transferase</keyword>
<accession>A0A7X0SLH2</accession>
<comment type="caution">
    <text evidence="2">The sequence shown here is derived from an EMBL/GenBank/DDBJ whole genome shotgun (WGS) entry which is preliminary data.</text>
</comment>
<dbReference type="EMBL" id="JACJVO010000003">
    <property type="protein sequence ID" value="MBB6729918.1"/>
    <property type="molecule type" value="Genomic_DNA"/>
</dbReference>
<keyword evidence="3" id="KW-1185">Reference proteome</keyword>
<dbReference type="InterPro" id="IPR000182">
    <property type="entry name" value="GNAT_dom"/>
</dbReference>
<dbReference type="PROSITE" id="PS51186">
    <property type="entry name" value="GNAT"/>
    <property type="match status" value="1"/>
</dbReference>
<dbReference type="Gene3D" id="3.40.630.30">
    <property type="match status" value="1"/>
</dbReference>
<feature type="domain" description="N-acetyltransferase" evidence="1">
    <location>
        <begin position="1"/>
        <end position="141"/>
    </location>
</feature>
<evidence type="ECO:0000259" key="1">
    <source>
        <dbReference type="PROSITE" id="PS51186"/>
    </source>
</evidence>
<dbReference type="CDD" id="cd04301">
    <property type="entry name" value="NAT_SF"/>
    <property type="match status" value="1"/>
</dbReference>
<reference evidence="2 3" key="1">
    <citation type="submission" date="2020-08" db="EMBL/GenBank/DDBJ databases">
        <title>Cohnella phylogeny.</title>
        <authorList>
            <person name="Dunlap C."/>
        </authorList>
    </citation>
    <scope>NUCLEOTIDE SEQUENCE [LARGE SCALE GENOMIC DNA]</scope>
    <source>
        <strain evidence="2 3">CBP 2801</strain>
    </source>
</reference>
<dbReference type="Pfam" id="PF00583">
    <property type="entry name" value="Acetyltransf_1"/>
    <property type="match status" value="1"/>
</dbReference>
<name>A0A7X0SLH2_9BACL</name>
<gene>
    <name evidence="2" type="ORF">H7C18_03325</name>
</gene>
<dbReference type="Proteomes" id="UP000564644">
    <property type="component" value="Unassembled WGS sequence"/>
</dbReference>
<dbReference type="InterPro" id="IPR016181">
    <property type="entry name" value="Acyl_CoA_acyltransferase"/>
</dbReference>
<evidence type="ECO:0000313" key="2">
    <source>
        <dbReference type="EMBL" id="MBB6729918.1"/>
    </source>
</evidence>
<sequence>MLKDIKGELDQPEVTELLEASMFPDPDIVRMALDAYRNDPALELLGYYEGEELVGAIGFRMKTGNVLEIRHMAVSPEKRGHGHGRLMVLETLARKNPAELVAETDEEAVEFYRNIGFVVESLGELYPGVERFRCRYIVNPEAED</sequence>
<proteinExistence type="predicted"/>
<dbReference type="SUPFAM" id="SSF55729">
    <property type="entry name" value="Acyl-CoA N-acyltransferases (Nat)"/>
    <property type="match status" value="1"/>
</dbReference>